<gene>
    <name evidence="3" type="ORF">MDA_GLEAN10009074</name>
</gene>
<dbReference type="AlphaFoldDB" id="L5LB72"/>
<protein>
    <submittedName>
        <fullName evidence="3">Mammaglobin-A</fullName>
    </submittedName>
</protein>
<comment type="subcellular location">
    <subcellularLocation>
        <location evidence="1">Secreted</location>
    </subcellularLocation>
</comment>
<accession>L5LB72</accession>
<evidence type="ECO:0000313" key="4">
    <source>
        <dbReference type="Proteomes" id="UP000010556"/>
    </source>
</evidence>
<dbReference type="PANTHER" id="PTHR14037">
    <property type="entry name" value="MAMMAGLOBIN-RELATED"/>
    <property type="match status" value="1"/>
</dbReference>
<dbReference type="InterPro" id="IPR016126">
    <property type="entry name" value="Secretoglobin"/>
</dbReference>
<dbReference type="PROSITE" id="PS51311">
    <property type="entry name" value="SCGB"/>
    <property type="match status" value="1"/>
</dbReference>
<dbReference type="SUPFAM" id="SSF48201">
    <property type="entry name" value="Uteroglobin-like"/>
    <property type="match status" value="1"/>
</dbReference>
<proteinExistence type="predicted"/>
<dbReference type="PANTHER" id="PTHR14037:SF4">
    <property type="entry name" value="MAMMAGLOBIN-B"/>
    <property type="match status" value="1"/>
</dbReference>
<reference evidence="4" key="1">
    <citation type="journal article" date="2013" name="Science">
        <title>Comparative analysis of bat genomes provides insight into the evolution of flight and immunity.</title>
        <authorList>
            <person name="Zhang G."/>
            <person name="Cowled C."/>
            <person name="Shi Z."/>
            <person name="Huang Z."/>
            <person name="Bishop-Lilly K.A."/>
            <person name="Fang X."/>
            <person name="Wynne J.W."/>
            <person name="Xiong Z."/>
            <person name="Baker M.L."/>
            <person name="Zhao W."/>
            <person name="Tachedjian M."/>
            <person name="Zhu Y."/>
            <person name="Zhou P."/>
            <person name="Jiang X."/>
            <person name="Ng J."/>
            <person name="Yang L."/>
            <person name="Wu L."/>
            <person name="Xiao J."/>
            <person name="Feng Y."/>
            <person name="Chen Y."/>
            <person name="Sun X."/>
            <person name="Zhang Y."/>
            <person name="Marsh G.A."/>
            <person name="Crameri G."/>
            <person name="Broder C.C."/>
            <person name="Frey K.G."/>
            <person name="Wang L.F."/>
            <person name="Wang J."/>
        </authorList>
    </citation>
    <scope>NUCLEOTIDE SEQUENCE [LARGE SCALE GENOMIC DNA]</scope>
</reference>
<dbReference type="InterPro" id="IPR035960">
    <property type="entry name" value="Secretoglobin_sf"/>
</dbReference>
<evidence type="ECO:0000256" key="1">
    <source>
        <dbReference type="ARBA" id="ARBA00004613"/>
    </source>
</evidence>
<dbReference type="Proteomes" id="UP000010556">
    <property type="component" value="Unassembled WGS sequence"/>
</dbReference>
<evidence type="ECO:0000313" key="3">
    <source>
        <dbReference type="EMBL" id="ELK23437.1"/>
    </source>
</evidence>
<dbReference type="Pfam" id="PF01099">
    <property type="entry name" value="Uteroglobin"/>
    <property type="match status" value="1"/>
</dbReference>
<keyword evidence="2" id="KW-0964">Secreted</keyword>
<organism evidence="3 4">
    <name type="scientific">Myotis davidii</name>
    <name type="common">David's myotis</name>
    <dbReference type="NCBI Taxonomy" id="225400"/>
    <lineage>
        <taxon>Eukaryota</taxon>
        <taxon>Metazoa</taxon>
        <taxon>Chordata</taxon>
        <taxon>Craniata</taxon>
        <taxon>Vertebrata</taxon>
        <taxon>Euteleostomi</taxon>
        <taxon>Mammalia</taxon>
        <taxon>Eutheria</taxon>
        <taxon>Laurasiatheria</taxon>
        <taxon>Chiroptera</taxon>
        <taxon>Yangochiroptera</taxon>
        <taxon>Vespertilionidae</taxon>
        <taxon>Myotis</taxon>
    </lineage>
</organism>
<evidence type="ECO:0000256" key="2">
    <source>
        <dbReference type="ARBA" id="ARBA00022525"/>
    </source>
</evidence>
<name>L5LB72_MYODS</name>
<dbReference type="GO" id="GO:0030521">
    <property type="term" value="P:androgen receptor signaling pathway"/>
    <property type="evidence" value="ECO:0007669"/>
    <property type="project" value="TreeGrafter"/>
</dbReference>
<keyword evidence="4" id="KW-1185">Reference proteome</keyword>
<sequence length="99" mass="11280">MTRNDYREADAQHRSYRAVVTWQQRISGSGCELLEEVIYKTIDPTESTTQYIDDLQPLIPGEVTEKALTNLKQCFLDQDQETLNLVSEMMVMAVTSSCS</sequence>
<dbReference type="GO" id="GO:0005615">
    <property type="term" value="C:extracellular space"/>
    <property type="evidence" value="ECO:0007669"/>
    <property type="project" value="TreeGrafter"/>
</dbReference>
<dbReference type="EMBL" id="KB113693">
    <property type="protein sequence ID" value="ELK23437.1"/>
    <property type="molecule type" value="Genomic_DNA"/>
</dbReference>